<gene>
    <name evidence="1" type="ORF">AABB92_10505</name>
    <name evidence="2" type="ORF">HU668_03180</name>
    <name evidence="3" type="ORF">PANT111_220067</name>
</gene>
<dbReference type="EMBL" id="JABWPM010000002">
    <property type="protein sequence ID" value="NUY95458.1"/>
    <property type="molecule type" value="Genomic_DNA"/>
</dbReference>
<comment type="caution">
    <text evidence="2">The sequence shown here is derived from an EMBL/GenBank/DDBJ whole genome shotgun (WGS) entry which is preliminary data.</text>
</comment>
<dbReference type="AlphaFoldDB" id="A0A653WES0"/>
<dbReference type="EMBL" id="JBCGBG010000001">
    <property type="protein sequence ID" value="MEL7696084.1"/>
    <property type="molecule type" value="Genomic_DNA"/>
</dbReference>
<evidence type="ECO:0000313" key="1">
    <source>
        <dbReference type="EMBL" id="MEL7696084.1"/>
    </source>
</evidence>
<evidence type="ECO:0000313" key="4">
    <source>
        <dbReference type="Proteomes" id="UP000433737"/>
    </source>
</evidence>
<evidence type="ECO:0000313" key="3">
    <source>
        <dbReference type="EMBL" id="VXC16494.1"/>
    </source>
</evidence>
<dbReference type="Proteomes" id="UP000433737">
    <property type="component" value="Unassembled WGS sequence"/>
</dbReference>
<reference evidence="2 5" key="2">
    <citation type="submission" date="2020-05" db="EMBL/GenBank/DDBJ databases">
        <title>Whole Genome Sequences of Enterobacteriales Associated with the International Space Station.</title>
        <authorList>
            <person name="Bharadwaj A."/>
            <person name="Daudu R."/>
            <person name="Singh N."/>
            <person name="Wood J."/>
            <person name="Debieu M."/>
            <person name="Mason C."/>
            <person name="Wang C."/>
            <person name="Venkateswaran K."/>
        </authorList>
    </citation>
    <scope>NUCLEOTIDE SEQUENCE [LARGE SCALE GENOMIC DNA]</scope>
    <source>
        <strain evidence="2 5">IF5SW-B1</strain>
    </source>
</reference>
<evidence type="ECO:0000313" key="6">
    <source>
        <dbReference type="Proteomes" id="UP001468095"/>
    </source>
</evidence>
<proteinExistence type="predicted"/>
<dbReference type="Proteomes" id="UP001468095">
    <property type="component" value="Unassembled WGS sequence"/>
</dbReference>
<evidence type="ECO:0000313" key="5">
    <source>
        <dbReference type="Proteomes" id="UP000566985"/>
    </source>
</evidence>
<reference evidence="1 6" key="3">
    <citation type="submission" date="2024-04" db="EMBL/GenBank/DDBJ databases">
        <authorList>
            <person name="Suleimanova A.D."/>
            <person name="Pudova D.S."/>
            <person name="Shagimardanova E.I."/>
            <person name="Sharipova M.R."/>
        </authorList>
    </citation>
    <scope>NUCLEOTIDE SEQUENCE [LARGE SCALE GENOMIC DNA]</scope>
    <source>
        <strain evidence="1 6">3.1</strain>
    </source>
</reference>
<dbReference type="EMBL" id="CABWMH010000015">
    <property type="protein sequence ID" value="VXC16494.1"/>
    <property type="molecule type" value="Genomic_DNA"/>
</dbReference>
<dbReference type="RefSeq" id="WP_089562355.1">
    <property type="nucleotide sequence ID" value="NZ_CAUQFK010000012.1"/>
</dbReference>
<evidence type="ECO:0000313" key="2">
    <source>
        <dbReference type="EMBL" id="NUY95458.1"/>
    </source>
</evidence>
<protein>
    <submittedName>
        <fullName evidence="2">Uncharacterized protein</fullName>
    </submittedName>
</protein>
<accession>A0A653WES0</accession>
<organism evidence="2 5">
    <name type="scientific">Pantoea brenneri</name>
    <dbReference type="NCBI Taxonomy" id="472694"/>
    <lineage>
        <taxon>Bacteria</taxon>
        <taxon>Pseudomonadati</taxon>
        <taxon>Pseudomonadota</taxon>
        <taxon>Gammaproteobacteria</taxon>
        <taxon>Enterobacterales</taxon>
        <taxon>Erwiniaceae</taxon>
        <taxon>Pantoea</taxon>
    </lineage>
</organism>
<name>A0A653WES0_9GAMM</name>
<dbReference type="GeneID" id="57344315"/>
<reference evidence="3 4" key="1">
    <citation type="submission" date="2019-10" db="EMBL/GenBank/DDBJ databases">
        <authorList>
            <person name="Karimi E."/>
        </authorList>
    </citation>
    <scope>NUCLEOTIDE SEQUENCE [LARGE SCALE GENOMIC DNA]</scope>
    <source>
        <strain evidence="3">Pantoea sp. 111</strain>
    </source>
</reference>
<sequence length="56" mass="6140">MLIGFVLLVSACGYDACEALPVSEHIFPTKSACETMANRIHKVRPNVVLLCGEVHR</sequence>
<keyword evidence="6" id="KW-1185">Reference proteome</keyword>
<dbReference type="Proteomes" id="UP000566985">
    <property type="component" value="Unassembled WGS sequence"/>
</dbReference>